<dbReference type="EMBL" id="HBUF01398211">
    <property type="protein sequence ID" value="CAG6736140.1"/>
    <property type="molecule type" value="Transcribed_RNA"/>
</dbReference>
<proteinExistence type="predicted"/>
<protein>
    <submittedName>
        <fullName evidence="2">Uncharacterized protein</fullName>
    </submittedName>
</protein>
<name>A0A8D8MFD0_9HEMI</name>
<dbReference type="AlphaFoldDB" id="A0A8D8MFD0"/>
<evidence type="ECO:0000256" key="1">
    <source>
        <dbReference type="SAM" id="MobiDB-lite"/>
    </source>
</evidence>
<feature type="compositionally biased region" description="Polar residues" evidence="1">
    <location>
        <begin position="117"/>
        <end position="126"/>
    </location>
</feature>
<organism evidence="2">
    <name type="scientific">Cacopsylla melanoneura</name>
    <dbReference type="NCBI Taxonomy" id="428564"/>
    <lineage>
        <taxon>Eukaryota</taxon>
        <taxon>Metazoa</taxon>
        <taxon>Ecdysozoa</taxon>
        <taxon>Arthropoda</taxon>
        <taxon>Hexapoda</taxon>
        <taxon>Insecta</taxon>
        <taxon>Pterygota</taxon>
        <taxon>Neoptera</taxon>
        <taxon>Paraneoptera</taxon>
        <taxon>Hemiptera</taxon>
        <taxon>Sternorrhyncha</taxon>
        <taxon>Psylloidea</taxon>
        <taxon>Psyllidae</taxon>
        <taxon>Psyllinae</taxon>
        <taxon>Cacopsylla</taxon>
    </lineage>
</organism>
<dbReference type="EMBL" id="HBUF01571657">
    <property type="protein sequence ID" value="CAG6766820.1"/>
    <property type="molecule type" value="Transcribed_RNA"/>
</dbReference>
<accession>A0A8D8MFD0</accession>
<sequence>MSWWCRVSQCGVAGFCSGRCFCSRSPRPSLPGDTLAFVQLESVASHASSGSRCGASSRSRVLLRSVPIPGEGAQENGSRPGPQVPGQEGVVRQQYAAASSASQLNPSRQTRCGPFERTSSGTYTDW</sequence>
<evidence type="ECO:0000313" key="2">
    <source>
        <dbReference type="EMBL" id="CAG6623267.1"/>
    </source>
</evidence>
<dbReference type="EMBL" id="HBUF01054469">
    <property type="protein sequence ID" value="CAG6623270.1"/>
    <property type="molecule type" value="Transcribed_RNA"/>
</dbReference>
<feature type="region of interest" description="Disordered" evidence="1">
    <location>
        <begin position="65"/>
        <end position="126"/>
    </location>
</feature>
<reference evidence="2" key="1">
    <citation type="submission" date="2021-05" db="EMBL/GenBank/DDBJ databases">
        <authorList>
            <person name="Alioto T."/>
            <person name="Alioto T."/>
            <person name="Gomez Garrido J."/>
        </authorList>
    </citation>
    <scope>NUCLEOTIDE SEQUENCE</scope>
</reference>
<dbReference type="EMBL" id="HBUF01054468">
    <property type="protein sequence ID" value="CAG6623267.1"/>
    <property type="molecule type" value="Transcribed_RNA"/>
</dbReference>